<sequence>MVFLPCSTWTLLNTQFVSDLKNRPVIRTTAAAGGLQTTPTRAIPSDPQCYFHRGPRYIDRTQLPKEGGLMTEKEYRYLSVCVPWEMCASLCKIVDDLFQSECSAAGTPNFGASCQVSPRSSPFGANLIFSFKLPTNVPTLVINQLIHSMMERISAVPGAVIQSADFPPRPALYGYLQKSGICPDIHVYNDEILLKSSL</sequence>
<gene>
    <name evidence="1" type="ORF">CLODIP_2_CD00933</name>
</gene>
<dbReference type="Proteomes" id="UP000494165">
    <property type="component" value="Unassembled WGS sequence"/>
</dbReference>
<comment type="caution">
    <text evidence="1">The sequence shown here is derived from an EMBL/GenBank/DDBJ whole genome shotgun (WGS) entry which is preliminary data.</text>
</comment>
<evidence type="ECO:0000313" key="1">
    <source>
        <dbReference type="EMBL" id="CAB3377211.1"/>
    </source>
</evidence>
<organism evidence="1 2">
    <name type="scientific">Cloeon dipterum</name>
    <dbReference type="NCBI Taxonomy" id="197152"/>
    <lineage>
        <taxon>Eukaryota</taxon>
        <taxon>Metazoa</taxon>
        <taxon>Ecdysozoa</taxon>
        <taxon>Arthropoda</taxon>
        <taxon>Hexapoda</taxon>
        <taxon>Insecta</taxon>
        <taxon>Pterygota</taxon>
        <taxon>Palaeoptera</taxon>
        <taxon>Ephemeroptera</taxon>
        <taxon>Pisciforma</taxon>
        <taxon>Baetidae</taxon>
        <taxon>Cloeon</taxon>
    </lineage>
</organism>
<accession>A0A8S1DBS8</accession>
<keyword evidence="2" id="KW-1185">Reference proteome</keyword>
<reference evidence="1 2" key="1">
    <citation type="submission" date="2020-04" db="EMBL/GenBank/DDBJ databases">
        <authorList>
            <person name="Alioto T."/>
            <person name="Alioto T."/>
            <person name="Gomez Garrido J."/>
        </authorList>
    </citation>
    <scope>NUCLEOTIDE SEQUENCE [LARGE SCALE GENOMIC DNA]</scope>
</reference>
<name>A0A8S1DBS8_9INSE</name>
<evidence type="ECO:0000313" key="2">
    <source>
        <dbReference type="Proteomes" id="UP000494165"/>
    </source>
</evidence>
<dbReference type="AlphaFoldDB" id="A0A8S1DBS8"/>
<proteinExistence type="predicted"/>
<dbReference type="EMBL" id="CADEPI010000141">
    <property type="protein sequence ID" value="CAB3377211.1"/>
    <property type="molecule type" value="Genomic_DNA"/>
</dbReference>
<protein>
    <submittedName>
        <fullName evidence="1">Uncharacterized protein</fullName>
    </submittedName>
</protein>